<dbReference type="STRING" id="1384057.CD33_13515"/>
<dbReference type="Proteomes" id="UP000030408">
    <property type="component" value="Unassembled WGS sequence"/>
</dbReference>
<proteinExistence type="predicted"/>
<keyword evidence="2" id="KW-1185">Reference proteome</keyword>
<dbReference type="AlphaFoldDB" id="A0A0A3IIY5"/>
<gene>
    <name evidence="1" type="ORF">CD33_13515</name>
</gene>
<dbReference type="RefSeq" id="WP_036201373.1">
    <property type="nucleotide sequence ID" value="NZ_AVCY01000003.1"/>
</dbReference>
<name>A0A0A3IIY5_9BACL</name>
<organism evidence="1 2">
    <name type="scientific">Ureibacillus sinduriensis BLB-1 = JCM 15800</name>
    <dbReference type="NCBI Taxonomy" id="1384057"/>
    <lineage>
        <taxon>Bacteria</taxon>
        <taxon>Bacillati</taxon>
        <taxon>Bacillota</taxon>
        <taxon>Bacilli</taxon>
        <taxon>Bacillales</taxon>
        <taxon>Caryophanaceae</taxon>
        <taxon>Ureibacillus</taxon>
    </lineage>
</organism>
<dbReference type="EMBL" id="JPVO01000053">
    <property type="protein sequence ID" value="KGR74792.1"/>
    <property type="molecule type" value="Genomic_DNA"/>
</dbReference>
<comment type="caution">
    <text evidence="1">The sequence shown here is derived from an EMBL/GenBank/DDBJ whole genome shotgun (WGS) entry which is preliminary data.</text>
</comment>
<evidence type="ECO:0000313" key="1">
    <source>
        <dbReference type="EMBL" id="KGR74792.1"/>
    </source>
</evidence>
<protein>
    <submittedName>
        <fullName evidence="1">Uncharacterized protein</fullName>
    </submittedName>
</protein>
<sequence length="249" mass="30089">MEKVSQTEVLQLHEHFKDLLLIDKFDPQLEFWHKRKLEKSQSETREDAMVWNVFRTLNQIDRKLWVEQLFYLAFQNEFSHPTDQIQIKLWKKIRPPKSLPVKEGKTDIDIIIESDTFVWFIEAKYKTDIVLNTDNHQTRDEIIRNIDAGTNYARKRPFYFSLLILDRYNSPVGFRLANEYGKSENRVRELLPHRAELPFPKGISVVHWQEVQALFKTIYLYSKNKYERFIADRVSYWLLEKIRDEQSSY</sequence>
<dbReference type="eggNOG" id="ENOG503041D">
    <property type="taxonomic scope" value="Bacteria"/>
</dbReference>
<reference evidence="1 2" key="1">
    <citation type="submission" date="2014-02" db="EMBL/GenBank/DDBJ databases">
        <title>Draft genome sequence of Lysinibacillus sinduriensis JCM 15800.</title>
        <authorList>
            <person name="Zhang F."/>
            <person name="Wang G."/>
            <person name="Zhang L."/>
        </authorList>
    </citation>
    <scope>NUCLEOTIDE SEQUENCE [LARGE SCALE GENOMIC DNA]</scope>
    <source>
        <strain evidence="1 2">JCM 15800</strain>
    </source>
</reference>
<dbReference type="OrthoDB" id="2878028at2"/>
<evidence type="ECO:0000313" key="2">
    <source>
        <dbReference type="Proteomes" id="UP000030408"/>
    </source>
</evidence>
<accession>A0A0A3IIY5</accession>